<name>A0A1J9TS02_9BACI</name>
<organism evidence="1 2">
    <name type="scientific">Bacillus albus</name>
    <dbReference type="NCBI Taxonomy" id="2026189"/>
    <lineage>
        <taxon>Bacteria</taxon>
        <taxon>Bacillati</taxon>
        <taxon>Bacillota</taxon>
        <taxon>Bacilli</taxon>
        <taxon>Bacillales</taxon>
        <taxon>Bacillaceae</taxon>
        <taxon>Bacillus</taxon>
        <taxon>Bacillus cereus group</taxon>
    </lineage>
</organism>
<evidence type="ECO:0000313" key="1">
    <source>
        <dbReference type="EMBL" id="OJD59819.1"/>
    </source>
</evidence>
<protein>
    <submittedName>
        <fullName evidence="1">Uncharacterized protein</fullName>
    </submittedName>
</protein>
<dbReference type="RefSeq" id="WP_071758794.1">
    <property type="nucleotide sequence ID" value="NZ_CBCSIO010000006.1"/>
</dbReference>
<accession>A0A1J9TS02</accession>
<gene>
    <name evidence="1" type="ORF">BAU25_17565</name>
</gene>
<proteinExistence type="predicted"/>
<evidence type="ECO:0000313" key="2">
    <source>
        <dbReference type="Proteomes" id="UP000181873"/>
    </source>
</evidence>
<dbReference type="AlphaFoldDB" id="A0A1J9TS02"/>
<comment type="caution">
    <text evidence="1">The sequence shown here is derived from an EMBL/GenBank/DDBJ whole genome shotgun (WGS) entry which is preliminary data.</text>
</comment>
<reference evidence="1 2" key="1">
    <citation type="submission" date="2016-06" db="EMBL/GenBank/DDBJ databases">
        <title>First insights into the genetic diversity and population structure of in the Bacillus cereus group bacteria from diverse marine environments.</title>
        <authorList>
            <person name="Liu Y."/>
            <person name="Lai Q."/>
            <person name="Shao Z."/>
        </authorList>
    </citation>
    <scope>NUCLEOTIDE SEQUENCE [LARGE SCALE GENOMIC DNA]</scope>
    <source>
        <strain evidence="1 2">N35-10-2</strain>
    </source>
</reference>
<sequence>MDINETLLKLSPALVTAIVALVGGITFIIQRTILLSATSEFDMLFINKEQQKKIKLIDLSVLTIVATLSIYIIPGLFIYKVYSDFLLKHHITFSIIAGVSLLIFIDKIYQLSRTSLNVDSTQEAKKRIKKLSIYMFLSSLGWYYITIIFCIENAAWLETSLFGVLAPLCISAYVIYPLKTIQWLERKKYSVRILKQDEIDSIQLIHNYTIDEKRILCTAKDSRESDIFYVCDFSSEIYLEYKDVSSVIVHQKKAK</sequence>
<dbReference type="Proteomes" id="UP000181873">
    <property type="component" value="Unassembled WGS sequence"/>
</dbReference>
<dbReference type="EMBL" id="MAOE01000111">
    <property type="protein sequence ID" value="OJD59819.1"/>
    <property type="molecule type" value="Genomic_DNA"/>
</dbReference>